<organism evidence="2 3">
    <name type="scientific">Tothia fuscella</name>
    <dbReference type="NCBI Taxonomy" id="1048955"/>
    <lineage>
        <taxon>Eukaryota</taxon>
        <taxon>Fungi</taxon>
        <taxon>Dikarya</taxon>
        <taxon>Ascomycota</taxon>
        <taxon>Pezizomycotina</taxon>
        <taxon>Dothideomycetes</taxon>
        <taxon>Pleosporomycetidae</taxon>
        <taxon>Venturiales</taxon>
        <taxon>Cylindrosympodiaceae</taxon>
        <taxon>Tothia</taxon>
    </lineage>
</organism>
<proteinExistence type="predicted"/>
<feature type="compositionally biased region" description="Pro residues" evidence="1">
    <location>
        <begin position="61"/>
        <end position="82"/>
    </location>
</feature>
<comment type="caution">
    <text evidence="2">The sequence shown here is derived from an EMBL/GenBank/DDBJ whole genome shotgun (WGS) entry which is preliminary data.</text>
</comment>
<evidence type="ECO:0000313" key="3">
    <source>
        <dbReference type="Proteomes" id="UP000800235"/>
    </source>
</evidence>
<feature type="region of interest" description="Disordered" evidence="1">
    <location>
        <begin position="57"/>
        <end position="83"/>
    </location>
</feature>
<protein>
    <submittedName>
        <fullName evidence="2">Uncharacterized protein</fullName>
    </submittedName>
</protein>
<keyword evidence="3" id="KW-1185">Reference proteome</keyword>
<reference evidence="2" key="1">
    <citation type="journal article" date="2020" name="Stud. Mycol.">
        <title>101 Dothideomycetes genomes: a test case for predicting lifestyles and emergence of pathogens.</title>
        <authorList>
            <person name="Haridas S."/>
            <person name="Albert R."/>
            <person name="Binder M."/>
            <person name="Bloem J."/>
            <person name="Labutti K."/>
            <person name="Salamov A."/>
            <person name="Andreopoulos B."/>
            <person name="Baker S."/>
            <person name="Barry K."/>
            <person name="Bills G."/>
            <person name="Bluhm B."/>
            <person name="Cannon C."/>
            <person name="Castanera R."/>
            <person name="Culley D."/>
            <person name="Daum C."/>
            <person name="Ezra D."/>
            <person name="Gonzalez J."/>
            <person name="Henrissat B."/>
            <person name="Kuo A."/>
            <person name="Liang C."/>
            <person name="Lipzen A."/>
            <person name="Lutzoni F."/>
            <person name="Magnuson J."/>
            <person name="Mondo S."/>
            <person name="Nolan M."/>
            <person name="Ohm R."/>
            <person name="Pangilinan J."/>
            <person name="Park H.-J."/>
            <person name="Ramirez L."/>
            <person name="Alfaro M."/>
            <person name="Sun H."/>
            <person name="Tritt A."/>
            <person name="Yoshinaga Y."/>
            <person name="Zwiers L.-H."/>
            <person name="Turgeon B."/>
            <person name="Goodwin S."/>
            <person name="Spatafora J."/>
            <person name="Crous P."/>
            <person name="Grigoriev I."/>
        </authorList>
    </citation>
    <scope>NUCLEOTIDE SEQUENCE</scope>
    <source>
        <strain evidence="2">CBS 130266</strain>
    </source>
</reference>
<evidence type="ECO:0000313" key="2">
    <source>
        <dbReference type="EMBL" id="KAF2425688.1"/>
    </source>
</evidence>
<sequence length="211" mass="24024">MKGLMISSTTCPNFYISSGHIELFELEKVARKLLSYLQKASRPTSLSLRITIHQNLFRPPAGIPPPPPPYPPGAQPGPPTPPQTWLLEGKKYQNPTDDYEANVLFLVKHIATPFKELRGVSKVHLKDIWTMQRPTPPPHSPPRYPPYRPQNPAMRHCSISGDYHPNNMFIYHIPRPLGHEVVLDSSNDAFASFKTDFENRLRVAGRFLRNQ</sequence>
<name>A0A9P4NKE4_9PEZI</name>
<gene>
    <name evidence="2" type="ORF">EJ08DRAFT_651992</name>
</gene>
<evidence type="ECO:0000256" key="1">
    <source>
        <dbReference type="SAM" id="MobiDB-lite"/>
    </source>
</evidence>
<dbReference type="AlphaFoldDB" id="A0A9P4NKE4"/>
<dbReference type="EMBL" id="MU007068">
    <property type="protein sequence ID" value="KAF2425688.1"/>
    <property type="molecule type" value="Genomic_DNA"/>
</dbReference>
<accession>A0A9P4NKE4</accession>
<dbReference type="Proteomes" id="UP000800235">
    <property type="component" value="Unassembled WGS sequence"/>
</dbReference>